<name>Q6BNB1_DEBHA</name>
<dbReference type="AlphaFoldDB" id="Q6BNB1"/>
<dbReference type="VEuPathDB" id="FungiDB:DEHA2E23254g"/>
<dbReference type="Proteomes" id="UP000000599">
    <property type="component" value="Chromosome E"/>
</dbReference>
<sequence length="201" mass="23646">MGHWILSNIPWRSLLVYVAILRFKRLNNEVYIQLGHTFFIFYVLYIFTSLHHKFEAIIRNIIIPEFIDKRPFREINSTRREVILKEILANVNNSVNFRLGTNYSFTDTIDLVMKYNECMSTFVRGFENACEELPDKEIKGWDKIMLVAKNMEEEDMEYAINTAYSNDLIQKYCRRTSAPNSVLNERMDVISKSGSGHNKPS</sequence>
<keyword evidence="1" id="KW-0812">Transmembrane</keyword>
<proteinExistence type="predicted"/>
<reference evidence="2 3" key="1">
    <citation type="journal article" date="2004" name="Nature">
        <title>Genome evolution in yeasts.</title>
        <authorList>
            <consortium name="Genolevures"/>
            <person name="Dujon B."/>
            <person name="Sherman D."/>
            <person name="Fischer G."/>
            <person name="Durrens P."/>
            <person name="Casaregola S."/>
            <person name="Lafontaine I."/>
            <person name="de Montigny J."/>
            <person name="Marck C."/>
            <person name="Neuveglise C."/>
            <person name="Talla E."/>
            <person name="Goffard N."/>
            <person name="Frangeul L."/>
            <person name="Aigle M."/>
            <person name="Anthouard V."/>
            <person name="Babour A."/>
            <person name="Barbe V."/>
            <person name="Barnay S."/>
            <person name="Blanchin S."/>
            <person name="Beckerich J.M."/>
            <person name="Beyne E."/>
            <person name="Bleykasten C."/>
            <person name="Boisrame A."/>
            <person name="Boyer J."/>
            <person name="Cattolico L."/>
            <person name="Confanioleri F."/>
            <person name="de Daruvar A."/>
            <person name="Despons L."/>
            <person name="Fabre E."/>
            <person name="Fairhead C."/>
            <person name="Ferry-Dumazet H."/>
            <person name="Groppi A."/>
            <person name="Hantraye F."/>
            <person name="Hennequin C."/>
            <person name="Jauniaux N."/>
            <person name="Joyet P."/>
            <person name="Kachouri R."/>
            <person name="Kerrest A."/>
            <person name="Koszul R."/>
            <person name="Lemaire M."/>
            <person name="Lesur I."/>
            <person name="Ma L."/>
            <person name="Muller H."/>
            <person name="Nicaud J.M."/>
            <person name="Nikolski M."/>
            <person name="Oztas S."/>
            <person name="Ozier-Kalogeropoulos O."/>
            <person name="Pellenz S."/>
            <person name="Potier S."/>
            <person name="Richard G.F."/>
            <person name="Straub M.L."/>
            <person name="Suleau A."/>
            <person name="Swennene D."/>
            <person name="Tekaia F."/>
            <person name="Wesolowski-Louvel M."/>
            <person name="Westhof E."/>
            <person name="Wirth B."/>
            <person name="Zeniou-Meyer M."/>
            <person name="Zivanovic I."/>
            <person name="Bolotin-Fukuhara M."/>
            <person name="Thierry A."/>
            <person name="Bouchier C."/>
            <person name="Caudron B."/>
            <person name="Scarpelli C."/>
            <person name="Gaillardin C."/>
            <person name="Weissenbach J."/>
            <person name="Wincker P."/>
            <person name="Souciet J.L."/>
        </authorList>
    </citation>
    <scope>NUCLEOTIDE SEQUENCE [LARGE SCALE GENOMIC DNA]</scope>
    <source>
        <strain evidence="3">ATCC 36239 / CBS 767 / BCRC 21394 / JCM 1990 / NBRC 0083 / IGC 2968</strain>
    </source>
</reference>
<dbReference type="RefSeq" id="XP_460309.2">
    <property type="nucleotide sequence ID" value="XM_460309.1"/>
</dbReference>
<dbReference type="InParanoid" id="Q6BNB1"/>
<keyword evidence="3" id="KW-1185">Reference proteome</keyword>
<evidence type="ECO:0000313" key="2">
    <source>
        <dbReference type="EMBL" id="CAG88593.2"/>
    </source>
</evidence>
<organism evidence="2 3">
    <name type="scientific">Debaryomyces hansenii (strain ATCC 36239 / CBS 767 / BCRC 21394 / JCM 1990 / NBRC 0083 / IGC 2968)</name>
    <name type="common">Yeast</name>
    <name type="synonym">Torulaspora hansenii</name>
    <dbReference type="NCBI Taxonomy" id="284592"/>
    <lineage>
        <taxon>Eukaryota</taxon>
        <taxon>Fungi</taxon>
        <taxon>Dikarya</taxon>
        <taxon>Ascomycota</taxon>
        <taxon>Saccharomycotina</taxon>
        <taxon>Pichiomycetes</taxon>
        <taxon>Debaryomycetaceae</taxon>
        <taxon>Debaryomyces</taxon>
    </lineage>
</organism>
<dbReference type="HOGENOM" id="CLU_103830_0_0_1"/>
<accession>Q6BNB1</accession>
<evidence type="ECO:0000313" key="3">
    <source>
        <dbReference type="Proteomes" id="UP000000599"/>
    </source>
</evidence>
<dbReference type="OrthoDB" id="4103527at2759"/>
<keyword evidence="1" id="KW-0472">Membrane</keyword>
<protein>
    <submittedName>
        <fullName evidence="2">DEHA2E23254p</fullName>
    </submittedName>
</protein>
<evidence type="ECO:0000256" key="1">
    <source>
        <dbReference type="SAM" id="Phobius"/>
    </source>
</evidence>
<dbReference type="EMBL" id="CR382137">
    <property type="protein sequence ID" value="CAG88593.2"/>
    <property type="molecule type" value="Genomic_DNA"/>
</dbReference>
<dbReference type="KEGG" id="dha:DEHA2E23254g"/>
<keyword evidence="1" id="KW-1133">Transmembrane helix</keyword>
<feature type="transmembrane region" description="Helical" evidence="1">
    <location>
        <begin position="30"/>
        <end position="50"/>
    </location>
</feature>
<dbReference type="GeneID" id="2902315"/>
<gene>
    <name evidence="2" type="ordered locus">DEHA2E23254g</name>
</gene>